<keyword evidence="3" id="KW-1185">Reference proteome</keyword>
<comment type="caution">
    <text evidence="2">The sequence shown here is derived from an EMBL/GenBank/DDBJ whole genome shotgun (WGS) entry which is preliminary data.</text>
</comment>
<reference evidence="3" key="1">
    <citation type="submission" date="2014-05" db="EMBL/GenBank/DDBJ databases">
        <title>ATOL: Assembling a taxonomically balanced genome-scale reconstruction of the evolutionary history of the Enterobacteriaceae.</title>
        <authorList>
            <person name="Plunkett G. III"/>
            <person name="Neeno-Eckwall E.C."/>
            <person name="Glasner J.D."/>
            <person name="Perna N.T."/>
        </authorList>
    </citation>
    <scope>NUCLEOTIDE SEQUENCE [LARGE SCALE GENOMIC DNA]</scope>
    <source>
        <strain evidence="3">ATCC 49490</strain>
    </source>
</reference>
<dbReference type="InterPro" id="IPR050639">
    <property type="entry name" value="SSR_resolvase"/>
</dbReference>
<dbReference type="Gene3D" id="3.90.1750.20">
    <property type="entry name" value="Putative Large Serine Recombinase, Chain B, Domain 2"/>
    <property type="match status" value="1"/>
</dbReference>
<dbReference type="SUPFAM" id="SSF53041">
    <property type="entry name" value="Resolvase-like"/>
    <property type="match status" value="1"/>
</dbReference>
<dbReference type="PANTHER" id="PTHR30461">
    <property type="entry name" value="DNA-INVERTASE FROM LAMBDOID PROPHAGE"/>
    <property type="match status" value="1"/>
</dbReference>
<dbReference type="Proteomes" id="UP000028630">
    <property type="component" value="Unassembled WGS sequence"/>
</dbReference>
<dbReference type="SMART" id="SM00857">
    <property type="entry name" value="Resolvase"/>
    <property type="match status" value="1"/>
</dbReference>
<name>A0A085A7E1_9ENTR</name>
<organism evidence="2 3">
    <name type="scientific">Trabulsiella guamensis ATCC 49490</name>
    <dbReference type="NCBI Taxonomy" id="1005994"/>
    <lineage>
        <taxon>Bacteria</taxon>
        <taxon>Pseudomonadati</taxon>
        <taxon>Pseudomonadota</taxon>
        <taxon>Gammaproteobacteria</taxon>
        <taxon>Enterobacterales</taxon>
        <taxon>Enterobacteriaceae</taxon>
        <taxon>Trabulsiella</taxon>
    </lineage>
</organism>
<sequence>MRMELSLSDFNEKVLFAAEYMRMSTDHQQYSLDNQAGYIREYAIKHGINIIHSYSDEGKSGLNLSGRPGLKKLIDDVMSKRIIISCILVYDVSRFGRFQDTDEAAYYAYLLKKNGVRIIYCAEHFSEEHPEMFTFGLALSRHGAASFSRNQSEKVFLGQVNLIRKGYHQGGAPGYGLRRLLIDEHHKEKGILLSGQRKSIQTDRVILTPGPEQEIAIVNQIFDMFIHEGKPELVIASELNRNNIVAENNREWTRGKIHQILTNEKYIGNSVYNKTSFKLKREYVRNPEAEWIRFDGAYKAIVPKEKFDRAREIISSRSVFISEDELLEKLHSLLLKKGRLSGVIIDEEEMLPSSSIYRARFGSLLRVYSLIGYNPKTDYSWMDTEKYLKGLNSEITKTVIHNIYLSDGWVSDSSESGFLKVNDEFTLSLQSVRCQRTSPTSLRWRIRFSHIVSPDISIAVRMDSLNKSMVDYYIFPSVDLLCRNLLLKEQNNLCFELYRFDTLQPLYQLIKRMSIPEKK</sequence>
<dbReference type="PROSITE" id="PS51736">
    <property type="entry name" value="RECOMBINASES_3"/>
    <property type="match status" value="1"/>
</dbReference>
<evidence type="ECO:0000313" key="2">
    <source>
        <dbReference type="EMBL" id="KFC06136.1"/>
    </source>
</evidence>
<dbReference type="PANTHER" id="PTHR30461:SF23">
    <property type="entry name" value="DNA RECOMBINASE-RELATED"/>
    <property type="match status" value="1"/>
</dbReference>
<proteinExistence type="predicted"/>
<dbReference type="GO" id="GO:0003677">
    <property type="term" value="F:DNA binding"/>
    <property type="evidence" value="ECO:0007669"/>
    <property type="project" value="InterPro"/>
</dbReference>
<dbReference type="EMBL" id="JMTB01000085">
    <property type="protein sequence ID" value="KFC06136.1"/>
    <property type="molecule type" value="Genomic_DNA"/>
</dbReference>
<dbReference type="Pfam" id="PF00239">
    <property type="entry name" value="Resolvase"/>
    <property type="match status" value="1"/>
</dbReference>
<feature type="domain" description="Resolvase/invertase-type recombinase catalytic" evidence="1">
    <location>
        <begin position="16"/>
        <end position="166"/>
    </location>
</feature>
<accession>A0A085A7E1</accession>
<dbReference type="InterPro" id="IPR036162">
    <property type="entry name" value="Resolvase-like_N_sf"/>
</dbReference>
<gene>
    <name evidence="2" type="ORF">GTGU_02651</name>
</gene>
<evidence type="ECO:0000259" key="1">
    <source>
        <dbReference type="PROSITE" id="PS51736"/>
    </source>
</evidence>
<dbReference type="eggNOG" id="COG1961">
    <property type="taxonomic scope" value="Bacteria"/>
</dbReference>
<dbReference type="InterPro" id="IPR006119">
    <property type="entry name" value="Resolv_N"/>
</dbReference>
<protein>
    <submittedName>
        <fullName evidence="2">Recombinase</fullName>
    </submittedName>
</protein>
<dbReference type="CDD" id="cd00338">
    <property type="entry name" value="Ser_Recombinase"/>
    <property type="match status" value="1"/>
</dbReference>
<dbReference type="InterPro" id="IPR011109">
    <property type="entry name" value="DNA_bind_recombinase_dom"/>
</dbReference>
<dbReference type="Pfam" id="PF07508">
    <property type="entry name" value="Recombinase"/>
    <property type="match status" value="1"/>
</dbReference>
<dbReference type="InterPro" id="IPR038109">
    <property type="entry name" value="DNA_bind_recomb_sf"/>
</dbReference>
<evidence type="ECO:0000313" key="3">
    <source>
        <dbReference type="Proteomes" id="UP000028630"/>
    </source>
</evidence>
<dbReference type="GO" id="GO:0000150">
    <property type="term" value="F:DNA strand exchange activity"/>
    <property type="evidence" value="ECO:0007669"/>
    <property type="project" value="InterPro"/>
</dbReference>
<dbReference type="AlphaFoldDB" id="A0A085A7E1"/>
<dbReference type="Gene3D" id="3.40.50.1390">
    <property type="entry name" value="Resolvase, N-terminal catalytic domain"/>
    <property type="match status" value="1"/>
</dbReference>